<comment type="caution">
    <text evidence="5">The sequence shown here is derived from an EMBL/GenBank/DDBJ whole genome shotgun (WGS) entry which is preliminary data.</text>
</comment>
<dbReference type="Proteomes" id="UP001549921">
    <property type="component" value="Unassembled WGS sequence"/>
</dbReference>
<protein>
    <recommendedName>
        <fullName evidence="4">Carboxylesterase type B domain-containing protein</fullName>
    </recommendedName>
</protein>
<dbReference type="EMBL" id="JBEDNZ010000002">
    <property type="protein sequence ID" value="KAL0851197.1"/>
    <property type="molecule type" value="Genomic_DNA"/>
</dbReference>
<dbReference type="PANTHER" id="PTHR43903">
    <property type="entry name" value="NEUROLIGIN"/>
    <property type="match status" value="1"/>
</dbReference>
<accession>A0ABD0TPN0</accession>
<evidence type="ECO:0000256" key="2">
    <source>
        <dbReference type="ARBA" id="ARBA00023180"/>
    </source>
</evidence>
<keyword evidence="3" id="KW-1133">Transmembrane helix</keyword>
<keyword evidence="3" id="KW-0812">Transmembrane</keyword>
<dbReference type="InterPro" id="IPR051093">
    <property type="entry name" value="Neuroligin/BSAL"/>
</dbReference>
<evidence type="ECO:0000259" key="4">
    <source>
        <dbReference type="Pfam" id="PF00135"/>
    </source>
</evidence>
<organism evidence="5 6">
    <name type="scientific">Loxostege sticticalis</name>
    <name type="common">Beet webworm moth</name>
    <dbReference type="NCBI Taxonomy" id="481309"/>
    <lineage>
        <taxon>Eukaryota</taxon>
        <taxon>Metazoa</taxon>
        <taxon>Ecdysozoa</taxon>
        <taxon>Arthropoda</taxon>
        <taxon>Hexapoda</taxon>
        <taxon>Insecta</taxon>
        <taxon>Pterygota</taxon>
        <taxon>Neoptera</taxon>
        <taxon>Endopterygota</taxon>
        <taxon>Lepidoptera</taxon>
        <taxon>Glossata</taxon>
        <taxon>Ditrysia</taxon>
        <taxon>Pyraloidea</taxon>
        <taxon>Crambidae</taxon>
        <taxon>Pyraustinae</taxon>
        <taxon>Loxostege</taxon>
    </lineage>
</organism>
<feature type="domain" description="Carboxylesterase type B" evidence="4">
    <location>
        <begin position="69"/>
        <end position="581"/>
    </location>
</feature>
<name>A0ABD0TPN0_LOXSC</name>
<dbReference type="InterPro" id="IPR002018">
    <property type="entry name" value="CarbesteraseB"/>
</dbReference>
<keyword evidence="3" id="KW-0472">Membrane</keyword>
<dbReference type="SUPFAM" id="SSF53474">
    <property type="entry name" value="alpha/beta-Hydrolases"/>
    <property type="match status" value="1"/>
</dbReference>
<feature type="transmembrane region" description="Helical" evidence="3">
    <location>
        <begin position="630"/>
        <end position="651"/>
    </location>
</feature>
<evidence type="ECO:0000313" key="6">
    <source>
        <dbReference type="Proteomes" id="UP001549921"/>
    </source>
</evidence>
<keyword evidence="2" id="KW-0325">Glycoprotein</keyword>
<dbReference type="InterPro" id="IPR029058">
    <property type="entry name" value="AB_hydrolase_fold"/>
</dbReference>
<reference evidence="5 6" key="1">
    <citation type="submission" date="2024-06" db="EMBL/GenBank/DDBJ databases">
        <title>A chromosome-level genome assembly of beet webworm, Loxostege sticticalis.</title>
        <authorList>
            <person name="Zhang Y."/>
        </authorList>
    </citation>
    <scope>NUCLEOTIDE SEQUENCE [LARGE SCALE GENOMIC DNA]</scope>
    <source>
        <strain evidence="5">AQ028</strain>
        <tissue evidence="5">Male pupae</tissue>
    </source>
</reference>
<dbReference type="AlphaFoldDB" id="A0ABD0TPN0"/>
<evidence type="ECO:0000313" key="5">
    <source>
        <dbReference type="EMBL" id="KAL0851197.1"/>
    </source>
</evidence>
<evidence type="ECO:0000256" key="1">
    <source>
        <dbReference type="ARBA" id="ARBA00005964"/>
    </source>
</evidence>
<comment type="similarity">
    <text evidence="1">Belongs to the type-B carboxylesterase/lipase family.</text>
</comment>
<dbReference type="Gene3D" id="3.40.50.1820">
    <property type="entry name" value="alpha/beta hydrolase"/>
    <property type="match status" value="1"/>
</dbReference>
<gene>
    <name evidence="5" type="ORF">ABMA28_007047</name>
</gene>
<sequence>MTSKHGAQHQYCHTWALDKSVFKYSRIFKKKNIGKILLDGYIMFFSGTERCIAYKISWCIFAVSYVLAQDPVVNIPQGRIAGTKVYTENSLTPIEIFFGIPYANPPIGRYRFAAPERHSGWRKTFLAHRMRPRCPQVSDENTGENYNEDCLYLNIWTSRRADGKSMPVVVILYSETWDRGGVSLPCEELAAEGLVVVTVSYRLSILAFFTLRSLSARGNLALLDQYLALLWVRDNISAFGGDPSATTLIGHSAGADSILHHIISPRAVGLFQRAILMAPRYVWKAVDEGRAVNATEMEVVSRKIARSAGCVGEYDQEILHCLRDRPLSDIMSLYSRYNSSETLQPVSDNFLPISEQYLPISLAAALSATKQPIMQIDLLLGATDLEDINHSDDHYADLLKRSPSYITEYANLKRIPELLKMFLIYQSDSLPVLSQTIHWEYWRVKSIKDPGNKSLDAVEGLARMESSAKWSVGNALLAARLARRIRRLYVYRYLQPSLTDLRGNQLNFSGAVHGADLIALLGDAFMLQIARRPSTQDQKRISVLFRQYIVNFVKNGSPAVESVWQRYKVGDAYVHGIYDDITSQSVHNVNRDAAFWLQYLPQLYNTLSSPVYTASEQTSPQGENRLRGGVFAMCGVSAVLLLLLTVCIIFLHKARARRASIDIHR</sequence>
<dbReference type="Pfam" id="PF00135">
    <property type="entry name" value="COesterase"/>
    <property type="match status" value="1"/>
</dbReference>
<proteinExistence type="inferred from homology"/>
<evidence type="ECO:0000256" key="3">
    <source>
        <dbReference type="SAM" id="Phobius"/>
    </source>
</evidence>